<reference evidence="1 2" key="2">
    <citation type="submission" date="2018-11" db="EMBL/GenBank/DDBJ databases">
        <authorList>
            <consortium name="Pathogen Informatics"/>
        </authorList>
    </citation>
    <scope>NUCLEOTIDE SEQUENCE [LARGE SCALE GENOMIC DNA]</scope>
    <source>
        <strain evidence="1 2">Egypt</strain>
    </source>
</reference>
<organism evidence="3">
    <name type="scientific">Echinostoma caproni</name>
    <dbReference type="NCBI Taxonomy" id="27848"/>
    <lineage>
        <taxon>Eukaryota</taxon>
        <taxon>Metazoa</taxon>
        <taxon>Spiralia</taxon>
        <taxon>Lophotrochozoa</taxon>
        <taxon>Platyhelminthes</taxon>
        <taxon>Trematoda</taxon>
        <taxon>Digenea</taxon>
        <taxon>Plagiorchiida</taxon>
        <taxon>Echinostomata</taxon>
        <taxon>Echinostomatoidea</taxon>
        <taxon>Echinostomatidae</taxon>
        <taxon>Echinostoma</taxon>
    </lineage>
</organism>
<evidence type="ECO:0000313" key="2">
    <source>
        <dbReference type="Proteomes" id="UP000272942"/>
    </source>
</evidence>
<keyword evidence="2" id="KW-1185">Reference proteome</keyword>
<reference evidence="3" key="1">
    <citation type="submission" date="2016-06" db="UniProtKB">
        <authorList>
            <consortium name="WormBaseParasite"/>
        </authorList>
    </citation>
    <scope>IDENTIFICATION</scope>
</reference>
<protein>
    <submittedName>
        <fullName evidence="3">Protein ORF8</fullName>
    </submittedName>
</protein>
<sequence length="282" mass="32034">MLSVKAERSLLDWVPVSSRLCAVRLDGSVRINSYRTKRRCLFVLSAYAPTDYSMPEISGTVESFPTSVDDDRCVVDTRFSVQPAEFVPPAKLSSINSQLLTNRAASIRVAYQHLCAAKHRLLKRCTYVHRLHKNYAEALCQWCPYEAKSMVVADAFQIAGHELDSFSSLMDPGEEEEAELVEKSKKLLIPPRQFQDPKDCQSTHMEKRDPQLISQMVASACVDVLRETLHFESVHESELNDLFHAYACLQLRRAERCKRMWERVHASLLRAAEGISLSHSSC</sequence>
<dbReference type="EMBL" id="UZAN01048977">
    <property type="protein sequence ID" value="VDP86948.1"/>
    <property type="molecule type" value="Genomic_DNA"/>
</dbReference>
<dbReference type="Proteomes" id="UP000272942">
    <property type="component" value="Unassembled WGS sequence"/>
</dbReference>
<evidence type="ECO:0000313" key="1">
    <source>
        <dbReference type="EMBL" id="VDP86948.1"/>
    </source>
</evidence>
<evidence type="ECO:0000313" key="3">
    <source>
        <dbReference type="WBParaSite" id="ECPE_0001040401-mRNA-1"/>
    </source>
</evidence>
<gene>
    <name evidence="1" type="ORF">ECPE_LOCUS10372</name>
</gene>
<proteinExistence type="predicted"/>
<dbReference type="OrthoDB" id="289314at2759"/>
<dbReference type="AlphaFoldDB" id="A0A183ATT7"/>
<name>A0A183ATT7_9TREM</name>
<dbReference type="WBParaSite" id="ECPE_0001040401-mRNA-1">
    <property type="protein sequence ID" value="ECPE_0001040401-mRNA-1"/>
    <property type="gene ID" value="ECPE_0001040401"/>
</dbReference>
<accession>A0A183ATT7</accession>